<gene>
    <name evidence="1" type="ORF">MANES_14G155700</name>
</gene>
<dbReference type="EMBL" id="CM004400">
    <property type="protein sequence ID" value="OAY31965.1"/>
    <property type="molecule type" value="Genomic_DNA"/>
</dbReference>
<protein>
    <submittedName>
        <fullName evidence="1">Uncharacterized protein</fullName>
    </submittedName>
</protein>
<reference evidence="1" key="1">
    <citation type="submission" date="2016-02" db="EMBL/GenBank/DDBJ databases">
        <title>WGS assembly of Manihot esculenta.</title>
        <authorList>
            <person name="Bredeson J.V."/>
            <person name="Prochnik S.E."/>
            <person name="Lyons J.B."/>
            <person name="Schmutz J."/>
            <person name="Grimwood J."/>
            <person name="Vrebalov J."/>
            <person name="Bart R.S."/>
            <person name="Amuge T."/>
            <person name="Ferguson M.E."/>
            <person name="Green R."/>
            <person name="Putnam N."/>
            <person name="Stites J."/>
            <person name="Rounsley S."/>
            <person name="Rokhsar D.S."/>
        </authorList>
    </citation>
    <scope>NUCLEOTIDE SEQUENCE [LARGE SCALE GENOMIC DNA]</scope>
    <source>
        <tissue evidence="1">Leaf</tissue>
    </source>
</reference>
<name>A0A2C9ULY7_MANES</name>
<accession>A0A2C9ULY7</accession>
<evidence type="ECO:0000313" key="1">
    <source>
        <dbReference type="EMBL" id="OAY31965.1"/>
    </source>
</evidence>
<proteinExistence type="predicted"/>
<sequence length="40" mass="4457">MISILSSIVIISVNFILFTNSGRIACLLKNEPATHRQWLG</sequence>
<organism evidence="1">
    <name type="scientific">Manihot esculenta</name>
    <name type="common">Cassava</name>
    <name type="synonym">Jatropha manihot</name>
    <dbReference type="NCBI Taxonomy" id="3983"/>
    <lineage>
        <taxon>Eukaryota</taxon>
        <taxon>Viridiplantae</taxon>
        <taxon>Streptophyta</taxon>
        <taxon>Embryophyta</taxon>
        <taxon>Tracheophyta</taxon>
        <taxon>Spermatophyta</taxon>
        <taxon>Magnoliopsida</taxon>
        <taxon>eudicotyledons</taxon>
        <taxon>Gunneridae</taxon>
        <taxon>Pentapetalae</taxon>
        <taxon>rosids</taxon>
        <taxon>fabids</taxon>
        <taxon>Malpighiales</taxon>
        <taxon>Euphorbiaceae</taxon>
        <taxon>Crotonoideae</taxon>
        <taxon>Manihoteae</taxon>
        <taxon>Manihot</taxon>
    </lineage>
</organism>
<dbReference type="AlphaFoldDB" id="A0A2C9ULY7"/>